<feature type="domain" description="DNA binding HTH" evidence="2">
    <location>
        <begin position="365"/>
        <end position="403"/>
    </location>
</feature>
<keyword evidence="4" id="KW-1185">Reference proteome</keyword>
<gene>
    <name evidence="3" type="ORF">EV685_0071</name>
</gene>
<evidence type="ECO:0000259" key="1">
    <source>
        <dbReference type="Pfam" id="PF01590"/>
    </source>
</evidence>
<dbReference type="EMBL" id="SGWV01000007">
    <property type="protein sequence ID" value="RZS57802.1"/>
    <property type="molecule type" value="Genomic_DNA"/>
</dbReference>
<dbReference type="InterPro" id="IPR035965">
    <property type="entry name" value="PAS-like_dom_sf"/>
</dbReference>
<evidence type="ECO:0000313" key="4">
    <source>
        <dbReference type="Proteomes" id="UP000293433"/>
    </source>
</evidence>
<sequence length="414" mass="44044">MSPYAASPFFSSRHAVVELARRRWFEEGVPPTGVISEAVFQSWARCQRTHASPSGDVEFQPVTVSRAHLALQRNRALTQAWDAEIAQLQMLLGTTSCAAMLSDASGVIIGATCAGRPHESLMPVATRIGVDLSEEAVGTTAPGVVIRTGRSVNVQGVEHFFEGVRQMHCAAAPIRDVRGRVAGVFDISSESIPFQFDAAAVASHFASAIENRLLVAQSDDHLVIRVQVSPTLLDSVTVGLIGVDRSGRVAWFNDVGARILGLSSGPVPDLVMPLAEHAFALSLDRLASLPSSGAAPLPLPNGLTVWARADMTARDGRRELHAAVPPVVTEEVMPAMQVSAAAVEPVACQEGGALAAPLDLADRSLRDLNDELIQQVLRECGGNLSAAARRLKVSRGWIYRRLKDVAGHGPLGPH</sequence>
<dbReference type="InterPro" id="IPR029016">
    <property type="entry name" value="GAF-like_dom_sf"/>
</dbReference>
<feature type="domain" description="GAF" evidence="1">
    <location>
        <begin position="79"/>
        <end position="212"/>
    </location>
</feature>
<organism evidence="3 4">
    <name type="scientific">Sphaerotilus mobilis</name>
    <dbReference type="NCBI Taxonomy" id="47994"/>
    <lineage>
        <taxon>Bacteria</taxon>
        <taxon>Pseudomonadati</taxon>
        <taxon>Pseudomonadota</taxon>
        <taxon>Betaproteobacteria</taxon>
        <taxon>Burkholderiales</taxon>
        <taxon>Sphaerotilaceae</taxon>
        <taxon>Sphaerotilus</taxon>
    </lineage>
</organism>
<evidence type="ECO:0000259" key="2">
    <source>
        <dbReference type="Pfam" id="PF02954"/>
    </source>
</evidence>
<reference evidence="3 4" key="1">
    <citation type="submission" date="2019-02" db="EMBL/GenBank/DDBJ databases">
        <title>Genomic Encyclopedia of Type Strains, Phase IV (KMG-IV): sequencing the most valuable type-strain genomes for metagenomic binning, comparative biology and taxonomic classification.</title>
        <authorList>
            <person name="Goeker M."/>
        </authorList>
    </citation>
    <scope>NUCLEOTIDE SEQUENCE [LARGE SCALE GENOMIC DNA]</scope>
    <source>
        <strain evidence="3 4">DSM 10617</strain>
    </source>
</reference>
<dbReference type="OrthoDB" id="9761705at2"/>
<dbReference type="Gene3D" id="1.10.10.60">
    <property type="entry name" value="Homeodomain-like"/>
    <property type="match status" value="1"/>
</dbReference>
<dbReference type="GO" id="GO:0043565">
    <property type="term" value="F:sequence-specific DNA binding"/>
    <property type="evidence" value="ECO:0007669"/>
    <property type="project" value="InterPro"/>
</dbReference>
<dbReference type="RefSeq" id="WP_130480019.1">
    <property type="nucleotide sequence ID" value="NZ_SGWV01000007.1"/>
</dbReference>
<dbReference type="SUPFAM" id="SSF46689">
    <property type="entry name" value="Homeodomain-like"/>
    <property type="match status" value="1"/>
</dbReference>
<dbReference type="Pfam" id="PF01590">
    <property type="entry name" value="GAF"/>
    <property type="match status" value="1"/>
</dbReference>
<dbReference type="Proteomes" id="UP000293433">
    <property type="component" value="Unassembled WGS sequence"/>
</dbReference>
<comment type="caution">
    <text evidence="3">The sequence shown here is derived from an EMBL/GenBank/DDBJ whole genome shotgun (WGS) entry which is preliminary data.</text>
</comment>
<dbReference type="InterPro" id="IPR003018">
    <property type="entry name" value="GAF"/>
</dbReference>
<dbReference type="InterPro" id="IPR009057">
    <property type="entry name" value="Homeodomain-like_sf"/>
</dbReference>
<name>A0A4Q7LUB6_9BURK</name>
<dbReference type="Pfam" id="PF02954">
    <property type="entry name" value="HTH_8"/>
    <property type="match status" value="1"/>
</dbReference>
<accession>A0A4Q7LUB6</accession>
<evidence type="ECO:0000313" key="3">
    <source>
        <dbReference type="EMBL" id="RZS57802.1"/>
    </source>
</evidence>
<dbReference type="SUPFAM" id="SSF55781">
    <property type="entry name" value="GAF domain-like"/>
    <property type="match status" value="1"/>
</dbReference>
<dbReference type="AlphaFoldDB" id="A0A4Q7LUB6"/>
<proteinExistence type="predicted"/>
<protein>
    <submittedName>
        <fullName evidence="3">GAF domain-containing protein</fullName>
    </submittedName>
</protein>
<dbReference type="InterPro" id="IPR002197">
    <property type="entry name" value="HTH_Fis"/>
</dbReference>
<dbReference type="Gene3D" id="3.30.450.40">
    <property type="match status" value="1"/>
</dbReference>
<dbReference type="SUPFAM" id="SSF55785">
    <property type="entry name" value="PYP-like sensor domain (PAS domain)"/>
    <property type="match status" value="1"/>
</dbReference>